<dbReference type="GO" id="GO:0003677">
    <property type="term" value="F:DNA binding"/>
    <property type="evidence" value="ECO:0007669"/>
    <property type="project" value="InterPro"/>
</dbReference>
<evidence type="ECO:0000313" key="2">
    <source>
        <dbReference type="EMBL" id="QES54752.1"/>
    </source>
</evidence>
<proteinExistence type="predicted"/>
<dbReference type="Proteomes" id="UP000324101">
    <property type="component" value="Chromosome"/>
</dbReference>
<dbReference type="InterPro" id="IPR001387">
    <property type="entry name" value="Cro/C1-type_HTH"/>
</dbReference>
<reference evidence="2 3" key="1">
    <citation type="submission" date="2018-05" db="EMBL/GenBank/DDBJ databases">
        <title>Streptomyces venezuelae.</title>
        <authorList>
            <person name="Kim W."/>
            <person name="Lee N."/>
            <person name="Cho B.-K."/>
        </authorList>
    </citation>
    <scope>NUCLEOTIDE SEQUENCE [LARGE SCALE GENOMIC DNA]</scope>
    <source>
        <strain evidence="2 3">ATCC 21018</strain>
    </source>
</reference>
<dbReference type="PROSITE" id="PS50943">
    <property type="entry name" value="HTH_CROC1"/>
    <property type="match status" value="1"/>
</dbReference>
<evidence type="ECO:0000313" key="3">
    <source>
        <dbReference type="Proteomes" id="UP000324101"/>
    </source>
</evidence>
<gene>
    <name evidence="2" type="ORF">DEJ51_11385</name>
</gene>
<sequence>MAEIPSPDVLLARLAEHRGLSIEDLSRLAAVPEAGLRAVLDGAAPDPSLLKRLAPVLQLHVEDLFVIASVPLPQEMTPLDPAAGGEAALLAKNAIGLPRQDRERLRRIAAALPQQDRTRPTPEPPAYMTYPPGPGGLVMRLLANRNLGWSAGAQTFLSLTGRYWSAATYGQVGHGEVELTPDLQADYATVLGIRADDLSVLTGIGLPDGHRPPPRAAVEVAGLVRGVRRLTRHQVRELADTAEHELRVP</sequence>
<dbReference type="SUPFAM" id="SSF47413">
    <property type="entry name" value="lambda repressor-like DNA-binding domains"/>
    <property type="match status" value="1"/>
</dbReference>
<dbReference type="OrthoDB" id="3397450at2"/>
<dbReference type="RefSeq" id="WP_150257494.1">
    <property type="nucleotide sequence ID" value="NZ_CP029189.1"/>
</dbReference>
<dbReference type="InterPro" id="IPR010982">
    <property type="entry name" value="Lambda_DNA-bd_dom_sf"/>
</dbReference>
<name>A0A5P2DI30_STRVZ</name>
<protein>
    <recommendedName>
        <fullName evidence="1">HTH cro/C1-type domain-containing protein</fullName>
    </recommendedName>
</protein>
<evidence type="ECO:0000259" key="1">
    <source>
        <dbReference type="PROSITE" id="PS50943"/>
    </source>
</evidence>
<dbReference type="CDD" id="cd00093">
    <property type="entry name" value="HTH_XRE"/>
    <property type="match status" value="1"/>
</dbReference>
<accession>A0A5P2DI30</accession>
<organism evidence="2 3">
    <name type="scientific">Streptomyces venezuelae</name>
    <dbReference type="NCBI Taxonomy" id="54571"/>
    <lineage>
        <taxon>Bacteria</taxon>
        <taxon>Bacillati</taxon>
        <taxon>Actinomycetota</taxon>
        <taxon>Actinomycetes</taxon>
        <taxon>Kitasatosporales</taxon>
        <taxon>Streptomycetaceae</taxon>
        <taxon>Streptomyces</taxon>
    </lineage>
</organism>
<feature type="domain" description="HTH cro/C1-type" evidence="1">
    <location>
        <begin position="11"/>
        <end position="64"/>
    </location>
</feature>
<dbReference type="EMBL" id="CP029189">
    <property type="protein sequence ID" value="QES54752.1"/>
    <property type="molecule type" value="Genomic_DNA"/>
</dbReference>
<dbReference type="AlphaFoldDB" id="A0A5P2DI30"/>